<comment type="caution">
    <text evidence="3">The sequence shown here is derived from an EMBL/GenBank/DDBJ whole genome shotgun (WGS) entry which is preliminary data.</text>
</comment>
<feature type="compositionally biased region" description="Polar residues" evidence="1">
    <location>
        <begin position="1"/>
        <end position="13"/>
    </location>
</feature>
<protein>
    <submittedName>
        <fullName evidence="3">Uncharacterized protein</fullName>
    </submittedName>
</protein>
<keyword evidence="2" id="KW-1133">Transmembrane helix</keyword>
<dbReference type="RefSeq" id="WP_081200500.1">
    <property type="nucleotide sequence ID" value="NZ_FOCZ01000008.1"/>
</dbReference>
<evidence type="ECO:0000256" key="2">
    <source>
        <dbReference type="SAM" id="Phobius"/>
    </source>
</evidence>
<evidence type="ECO:0000313" key="4">
    <source>
        <dbReference type="Proteomes" id="UP000192610"/>
    </source>
</evidence>
<feature type="transmembrane region" description="Helical" evidence="2">
    <location>
        <begin position="33"/>
        <end position="57"/>
    </location>
</feature>
<name>A0A1V9ES88_9BACT</name>
<dbReference type="AlphaFoldDB" id="A0A1V9ES88"/>
<evidence type="ECO:0000256" key="1">
    <source>
        <dbReference type="SAM" id="MobiDB-lite"/>
    </source>
</evidence>
<reference evidence="4" key="1">
    <citation type="submission" date="2016-04" db="EMBL/GenBank/DDBJ databases">
        <authorList>
            <person name="Chen L."/>
            <person name="Zhuang W."/>
            <person name="Wang G."/>
        </authorList>
    </citation>
    <scope>NUCLEOTIDE SEQUENCE [LARGE SCALE GENOMIC DNA]</scope>
    <source>
        <strain evidence="4">17621</strain>
    </source>
</reference>
<proteinExistence type="predicted"/>
<keyword evidence="4" id="KW-1185">Reference proteome</keyword>
<accession>A0A1V9ES88</accession>
<keyword evidence="2" id="KW-0812">Transmembrane</keyword>
<dbReference type="Proteomes" id="UP000192610">
    <property type="component" value="Unassembled WGS sequence"/>
</dbReference>
<organism evidence="3 4">
    <name type="scientific">Niastella yeongjuensis</name>
    <dbReference type="NCBI Taxonomy" id="354355"/>
    <lineage>
        <taxon>Bacteria</taxon>
        <taxon>Pseudomonadati</taxon>
        <taxon>Bacteroidota</taxon>
        <taxon>Chitinophagia</taxon>
        <taxon>Chitinophagales</taxon>
        <taxon>Chitinophagaceae</taxon>
        <taxon>Niastella</taxon>
    </lineage>
</organism>
<gene>
    <name evidence="3" type="ORF">A4H97_29440</name>
</gene>
<feature type="region of interest" description="Disordered" evidence="1">
    <location>
        <begin position="1"/>
        <end position="21"/>
    </location>
</feature>
<evidence type="ECO:0000313" key="3">
    <source>
        <dbReference type="EMBL" id="OQP49009.1"/>
    </source>
</evidence>
<sequence>MDKTNQTQKSNIVPINDDRPTVPIKPKKEEKHIVISIGTFLAILAIIGSSIAGAYAFGKEIGYNKFDSEKNSMHDSLNVLNQQLKKANTRFADYKDSLENDEVIKQIDEAVTHQAIPAWEKLKKNLHKKHEY</sequence>
<dbReference type="EMBL" id="LVXG01000016">
    <property type="protein sequence ID" value="OQP49009.1"/>
    <property type="molecule type" value="Genomic_DNA"/>
</dbReference>
<keyword evidence="2" id="KW-0472">Membrane</keyword>